<dbReference type="InterPro" id="IPR050553">
    <property type="entry name" value="Thioredoxin_ResA/DsbE_sf"/>
</dbReference>
<reference evidence="8 10" key="3">
    <citation type="journal article" date="2021" name="BMC Genomics">
        <title>Genome-resolved metagenome and metatranscriptome analyses of thermophilic composting reveal key bacterial players and their metabolic interactions.</title>
        <authorList>
            <person name="Braga L.P.P."/>
            <person name="Pereira R.V."/>
            <person name="Martins L.F."/>
            <person name="Moura L.M.S."/>
            <person name="Sanchez F.B."/>
            <person name="Patane J.S.L."/>
            <person name="da Silva A.M."/>
            <person name="Setubal J.C."/>
        </authorList>
    </citation>
    <scope>NUCLEOTIDE SEQUENCE [LARGE SCALE GENOMIC DNA]</scope>
    <source>
        <strain evidence="8">ZC4RG45</strain>
    </source>
</reference>
<proteinExistence type="predicted"/>
<evidence type="ECO:0000256" key="3">
    <source>
        <dbReference type="ARBA" id="ARBA00022968"/>
    </source>
</evidence>
<evidence type="ECO:0000256" key="4">
    <source>
        <dbReference type="ARBA" id="ARBA00023157"/>
    </source>
</evidence>
<reference evidence="8" key="2">
    <citation type="submission" date="2018-05" db="EMBL/GenBank/DDBJ databases">
        <authorList>
            <person name="Moura L."/>
            <person name="Setubal J.C."/>
        </authorList>
    </citation>
    <scope>NUCLEOTIDE SEQUENCE</scope>
    <source>
        <strain evidence="8">ZC4RG45</strain>
    </source>
</reference>
<keyword evidence="3" id="KW-0812">Transmembrane</keyword>
<dbReference type="GO" id="GO:0016209">
    <property type="term" value="F:antioxidant activity"/>
    <property type="evidence" value="ECO:0007669"/>
    <property type="project" value="InterPro"/>
</dbReference>
<dbReference type="InterPro" id="IPR036249">
    <property type="entry name" value="Thioredoxin-like_sf"/>
</dbReference>
<reference evidence="9" key="1">
    <citation type="submission" date="2018-05" db="EMBL/GenBank/DDBJ databases">
        <authorList>
            <person name="Lanie J.A."/>
            <person name="Ng W.-L."/>
            <person name="Kazmierczak K.M."/>
            <person name="Andrzejewski T.M."/>
            <person name="Davidsen T.M."/>
            <person name="Wayne K.J."/>
            <person name="Tettelin H."/>
            <person name="Glass J.I."/>
            <person name="Rusch D."/>
            <person name="Podicherti R."/>
            <person name="Tsui H.-C.T."/>
            <person name="Winkler M.E."/>
        </authorList>
    </citation>
    <scope>NUCLEOTIDE SEQUENCE</scope>
    <source>
        <strain evidence="9">ZC4RG45</strain>
    </source>
</reference>
<comment type="subcellular location">
    <subcellularLocation>
        <location evidence="1">Cell envelope</location>
    </subcellularLocation>
</comment>
<dbReference type="STRING" id="1111738.GCA_000427905_03116"/>
<keyword evidence="4" id="KW-1015">Disulfide bond</keyword>
<dbReference type="InterPro" id="IPR013766">
    <property type="entry name" value="Thioredoxin_domain"/>
</dbReference>
<feature type="signal peptide" evidence="6">
    <location>
        <begin position="1"/>
        <end position="35"/>
    </location>
</feature>
<dbReference type="Proteomes" id="UP000249324">
    <property type="component" value="Unassembled WGS sequence"/>
</dbReference>
<evidence type="ECO:0000256" key="1">
    <source>
        <dbReference type="ARBA" id="ARBA00004196"/>
    </source>
</evidence>
<dbReference type="PROSITE" id="PS00194">
    <property type="entry name" value="THIOREDOXIN_1"/>
    <property type="match status" value="1"/>
</dbReference>
<reference evidence="8" key="4">
    <citation type="submission" date="2023-08" db="EMBL/GenBank/DDBJ databases">
        <authorList>
            <person name="Guima S.E.S."/>
            <person name="Martins L.F."/>
            <person name="Silva A.M."/>
            <person name="Setubal J.C."/>
        </authorList>
    </citation>
    <scope>NUCLEOTIDE SEQUENCE</scope>
    <source>
        <strain evidence="8">ZC4RG45</strain>
    </source>
</reference>
<dbReference type="PROSITE" id="PS51352">
    <property type="entry name" value="THIOREDOXIN_2"/>
    <property type="match status" value="1"/>
</dbReference>
<accession>A0A2W4J8L1</accession>
<dbReference type="EMBL" id="QGUI02000233">
    <property type="protein sequence ID" value="MFO7193560.1"/>
    <property type="molecule type" value="Genomic_DNA"/>
</dbReference>
<dbReference type="Gene3D" id="3.40.30.10">
    <property type="entry name" value="Glutaredoxin"/>
    <property type="match status" value="1"/>
</dbReference>
<dbReference type="PANTHER" id="PTHR42852">
    <property type="entry name" value="THIOL:DISULFIDE INTERCHANGE PROTEIN DSBE"/>
    <property type="match status" value="1"/>
</dbReference>
<comment type="caution">
    <text evidence="9">The sequence shown here is derived from an EMBL/GenBank/DDBJ whole genome shotgun (WGS) entry which is preliminary data.</text>
</comment>
<dbReference type="CDD" id="cd02966">
    <property type="entry name" value="TlpA_like_family"/>
    <property type="match status" value="1"/>
</dbReference>
<name>A0A2W4J8L1_9PSEU</name>
<evidence type="ECO:0000313" key="8">
    <source>
        <dbReference type="EMBL" id="MFO7193560.1"/>
    </source>
</evidence>
<dbReference type="GO" id="GO:0030313">
    <property type="term" value="C:cell envelope"/>
    <property type="evidence" value="ECO:0007669"/>
    <property type="project" value="UniProtKB-SubCell"/>
</dbReference>
<organism evidence="9">
    <name type="scientific">Thermocrispum agreste</name>
    <dbReference type="NCBI Taxonomy" id="37925"/>
    <lineage>
        <taxon>Bacteria</taxon>
        <taxon>Bacillati</taxon>
        <taxon>Actinomycetota</taxon>
        <taxon>Actinomycetes</taxon>
        <taxon>Pseudonocardiales</taxon>
        <taxon>Pseudonocardiaceae</taxon>
        <taxon>Thermocrispum</taxon>
    </lineage>
</organism>
<keyword evidence="5" id="KW-0676">Redox-active center</keyword>
<dbReference type="EMBL" id="QGUI01000550">
    <property type="protein sequence ID" value="PZM94751.1"/>
    <property type="molecule type" value="Genomic_DNA"/>
</dbReference>
<dbReference type="GO" id="GO:0017004">
    <property type="term" value="P:cytochrome complex assembly"/>
    <property type="evidence" value="ECO:0007669"/>
    <property type="project" value="UniProtKB-KW"/>
</dbReference>
<feature type="chain" id="PRO_5016057328" evidence="6">
    <location>
        <begin position="36"/>
        <end position="207"/>
    </location>
</feature>
<evidence type="ECO:0000313" key="10">
    <source>
        <dbReference type="Proteomes" id="UP000249324"/>
    </source>
</evidence>
<evidence type="ECO:0000256" key="5">
    <source>
        <dbReference type="ARBA" id="ARBA00023284"/>
    </source>
</evidence>
<keyword evidence="6" id="KW-0732">Signal</keyword>
<dbReference type="AlphaFoldDB" id="A0A2W4J8L1"/>
<evidence type="ECO:0000256" key="2">
    <source>
        <dbReference type="ARBA" id="ARBA00022748"/>
    </source>
</evidence>
<feature type="domain" description="Thioredoxin" evidence="7">
    <location>
        <begin position="64"/>
        <end position="206"/>
    </location>
</feature>
<dbReference type="InterPro" id="IPR017937">
    <property type="entry name" value="Thioredoxin_CS"/>
</dbReference>
<evidence type="ECO:0000259" key="7">
    <source>
        <dbReference type="PROSITE" id="PS51352"/>
    </source>
</evidence>
<dbReference type="GO" id="GO:0016491">
    <property type="term" value="F:oxidoreductase activity"/>
    <property type="evidence" value="ECO:0007669"/>
    <property type="project" value="InterPro"/>
</dbReference>
<evidence type="ECO:0000256" key="6">
    <source>
        <dbReference type="SAM" id="SignalP"/>
    </source>
</evidence>
<sequence>MTPASARRGRARARRGGRLLAALAAALTCCSAALAGCSTGDDAVVSGSQFTFVAPGGQTRIEYPRAERQSLTVTGEDLMNPGKQLSTKDFAGKVVVLNVWGQWCPPCRAEAPELQQVHDPDGGVVVLGIDVRDPVRETAQDFMRDRKLTYPSLYDPSGRVMLQMKGLPRNVVPLTLVLDKRHRVANVFLEPVLAADLKPVLKRLTAE</sequence>
<keyword evidence="3" id="KW-0735">Signal-anchor</keyword>
<dbReference type="PANTHER" id="PTHR42852:SF6">
    <property type="entry name" value="THIOL:DISULFIDE INTERCHANGE PROTEIN DSBE"/>
    <property type="match status" value="1"/>
</dbReference>
<protein>
    <submittedName>
        <fullName evidence="8">TlpA disulfide reductase family protein</fullName>
    </submittedName>
    <submittedName>
        <fullName evidence="9">TlpA family protein disulfide reductase</fullName>
    </submittedName>
</protein>
<keyword evidence="2" id="KW-0201">Cytochrome c-type biogenesis</keyword>
<dbReference type="InterPro" id="IPR000866">
    <property type="entry name" value="AhpC/TSA"/>
</dbReference>
<dbReference type="Pfam" id="PF00578">
    <property type="entry name" value="AhpC-TSA"/>
    <property type="match status" value="1"/>
</dbReference>
<evidence type="ECO:0000313" key="9">
    <source>
        <dbReference type="EMBL" id="PZM94751.1"/>
    </source>
</evidence>
<dbReference type="SUPFAM" id="SSF52833">
    <property type="entry name" value="Thioredoxin-like"/>
    <property type="match status" value="1"/>
</dbReference>
<gene>
    <name evidence="8" type="ORF">DIU77_015065</name>
    <name evidence="9" type="ORF">DIU77_13575</name>
</gene>